<dbReference type="GO" id="GO:0005765">
    <property type="term" value="C:lysosomal membrane"/>
    <property type="evidence" value="ECO:0007669"/>
    <property type="project" value="UniProtKB-SubCell"/>
</dbReference>
<evidence type="ECO:0000256" key="10">
    <source>
        <dbReference type="ARBA" id="ARBA00035449"/>
    </source>
</evidence>
<name>D2A677_TRICA</name>
<keyword evidence="6 13" id="KW-1133">Transmembrane helix</keyword>
<evidence type="ECO:0000313" key="14">
    <source>
        <dbReference type="EMBL" id="EFA04965.1"/>
    </source>
</evidence>
<dbReference type="InterPro" id="IPR019317">
    <property type="entry name" value="BRI3"/>
</dbReference>
<dbReference type="OMA" id="CPICHAG"/>
<protein>
    <recommendedName>
        <fullName evidence="9">Membrane protein BRI3</fullName>
    </recommendedName>
    <alternativeName>
        <fullName evidence="10">Brain protein I3</fullName>
    </alternativeName>
</protein>
<reference evidence="14 15" key="1">
    <citation type="journal article" date="2008" name="Nature">
        <title>The genome of the model beetle and pest Tribolium castaneum.</title>
        <authorList>
            <consortium name="Tribolium Genome Sequencing Consortium"/>
            <person name="Richards S."/>
            <person name="Gibbs R.A."/>
            <person name="Weinstock G.M."/>
            <person name="Brown S.J."/>
            <person name="Denell R."/>
            <person name="Beeman R.W."/>
            <person name="Gibbs R."/>
            <person name="Beeman R.W."/>
            <person name="Brown S.J."/>
            <person name="Bucher G."/>
            <person name="Friedrich M."/>
            <person name="Grimmelikhuijzen C.J."/>
            <person name="Klingler M."/>
            <person name="Lorenzen M."/>
            <person name="Richards S."/>
            <person name="Roth S."/>
            <person name="Schroder R."/>
            <person name="Tautz D."/>
            <person name="Zdobnov E.M."/>
            <person name="Muzny D."/>
            <person name="Gibbs R.A."/>
            <person name="Weinstock G.M."/>
            <person name="Attaway T."/>
            <person name="Bell S."/>
            <person name="Buhay C.J."/>
            <person name="Chandrabose M.N."/>
            <person name="Chavez D."/>
            <person name="Clerk-Blankenburg K.P."/>
            <person name="Cree A."/>
            <person name="Dao M."/>
            <person name="Davis C."/>
            <person name="Chacko J."/>
            <person name="Dinh H."/>
            <person name="Dugan-Rocha S."/>
            <person name="Fowler G."/>
            <person name="Garner T.T."/>
            <person name="Garnes J."/>
            <person name="Gnirke A."/>
            <person name="Hawes A."/>
            <person name="Hernandez J."/>
            <person name="Hines S."/>
            <person name="Holder M."/>
            <person name="Hume J."/>
            <person name="Jhangiani S.N."/>
            <person name="Joshi V."/>
            <person name="Khan Z.M."/>
            <person name="Jackson L."/>
            <person name="Kovar C."/>
            <person name="Kowis A."/>
            <person name="Lee S."/>
            <person name="Lewis L.R."/>
            <person name="Margolis J."/>
            <person name="Morgan M."/>
            <person name="Nazareth L.V."/>
            <person name="Nguyen N."/>
            <person name="Okwuonu G."/>
            <person name="Parker D."/>
            <person name="Richards S."/>
            <person name="Ruiz S.J."/>
            <person name="Santibanez J."/>
            <person name="Savard J."/>
            <person name="Scherer S.E."/>
            <person name="Schneider B."/>
            <person name="Sodergren E."/>
            <person name="Tautz D."/>
            <person name="Vattahil S."/>
            <person name="Villasana D."/>
            <person name="White C.S."/>
            <person name="Wright R."/>
            <person name="Park Y."/>
            <person name="Beeman R.W."/>
            <person name="Lord J."/>
            <person name="Oppert B."/>
            <person name="Lorenzen M."/>
            <person name="Brown S."/>
            <person name="Wang L."/>
            <person name="Savard J."/>
            <person name="Tautz D."/>
            <person name="Richards S."/>
            <person name="Weinstock G."/>
            <person name="Gibbs R.A."/>
            <person name="Liu Y."/>
            <person name="Worley K."/>
            <person name="Weinstock G."/>
            <person name="Elsik C.G."/>
            <person name="Reese J.T."/>
            <person name="Elhaik E."/>
            <person name="Landan G."/>
            <person name="Graur D."/>
            <person name="Arensburger P."/>
            <person name="Atkinson P."/>
            <person name="Beeman R.W."/>
            <person name="Beidler J."/>
            <person name="Brown S.J."/>
            <person name="Demuth J.P."/>
            <person name="Drury D.W."/>
            <person name="Du Y.Z."/>
            <person name="Fujiwara H."/>
            <person name="Lorenzen M."/>
            <person name="Maselli V."/>
            <person name="Osanai M."/>
            <person name="Park Y."/>
            <person name="Robertson H.M."/>
            <person name="Tu Z."/>
            <person name="Wang J.J."/>
            <person name="Wang S."/>
            <person name="Richards S."/>
            <person name="Song H."/>
            <person name="Zhang L."/>
            <person name="Sodergren E."/>
            <person name="Werner D."/>
            <person name="Stanke M."/>
            <person name="Morgenstern B."/>
            <person name="Solovyev V."/>
            <person name="Kosarev P."/>
            <person name="Brown G."/>
            <person name="Chen H.C."/>
            <person name="Ermolaeva O."/>
            <person name="Hlavina W."/>
            <person name="Kapustin Y."/>
            <person name="Kiryutin B."/>
            <person name="Kitts P."/>
            <person name="Maglott D."/>
            <person name="Pruitt K."/>
            <person name="Sapojnikov V."/>
            <person name="Souvorov A."/>
            <person name="Mackey A.J."/>
            <person name="Waterhouse R.M."/>
            <person name="Wyder S."/>
            <person name="Zdobnov E.M."/>
            <person name="Zdobnov E.M."/>
            <person name="Wyder S."/>
            <person name="Kriventseva E.V."/>
            <person name="Kadowaki T."/>
            <person name="Bork P."/>
            <person name="Aranda M."/>
            <person name="Bao R."/>
            <person name="Beermann A."/>
            <person name="Berns N."/>
            <person name="Bolognesi R."/>
            <person name="Bonneton F."/>
            <person name="Bopp D."/>
            <person name="Brown S.J."/>
            <person name="Bucher G."/>
            <person name="Butts T."/>
            <person name="Chaumot A."/>
            <person name="Denell R.E."/>
            <person name="Ferrier D.E."/>
            <person name="Friedrich M."/>
            <person name="Gordon C.M."/>
            <person name="Jindra M."/>
            <person name="Klingler M."/>
            <person name="Lan Q."/>
            <person name="Lattorff H.M."/>
            <person name="Laudet V."/>
            <person name="von Levetsow C."/>
            <person name="Liu Z."/>
            <person name="Lutz R."/>
            <person name="Lynch J.A."/>
            <person name="da Fonseca R.N."/>
            <person name="Posnien N."/>
            <person name="Reuter R."/>
            <person name="Roth S."/>
            <person name="Savard J."/>
            <person name="Schinko J.B."/>
            <person name="Schmitt C."/>
            <person name="Schoppmeier M."/>
            <person name="Schroder R."/>
            <person name="Shippy T.D."/>
            <person name="Simonnet F."/>
            <person name="Marques-Souza H."/>
            <person name="Tautz D."/>
            <person name="Tomoyasu Y."/>
            <person name="Trauner J."/>
            <person name="Van der Zee M."/>
            <person name="Vervoort M."/>
            <person name="Wittkopp N."/>
            <person name="Wimmer E.A."/>
            <person name="Yang X."/>
            <person name="Jones A.K."/>
            <person name="Sattelle D.B."/>
            <person name="Ebert P.R."/>
            <person name="Nelson D."/>
            <person name="Scott J.G."/>
            <person name="Beeman R.W."/>
            <person name="Muthukrishnan S."/>
            <person name="Kramer K.J."/>
            <person name="Arakane Y."/>
            <person name="Beeman R.W."/>
            <person name="Zhu Q."/>
            <person name="Hogenkamp D."/>
            <person name="Dixit R."/>
            <person name="Oppert B."/>
            <person name="Jiang H."/>
            <person name="Zou Z."/>
            <person name="Marshall J."/>
            <person name="Elpidina E."/>
            <person name="Vinokurov K."/>
            <person name="Oppert C."/>
            <person name="Zou Z."/>
            <person name="Evans J."/>
            <person name="Lu Z."/>
            <person name="Zhao P."/>
            <person name="Sumathipala N."/>
            <person name="Altincicek B."/>
            <person name="Vilcinskas A."/>
            <person name="Williams M."/>
            <person name="Hultmark D."/>
            <person name="Hetru C."/>
            <person name="Jiang H."/>
            <person name="Grimmelikhuijzen C.J."/>
            <person name="Hauser F."/>
            <person name="Cazzamali G."/>
            <person name="Williamson M."/>
            <person name="Park Y."/>
            <person name="Li B."/>
            <person name="Tanaka Y."/>
            <person name="Predel R."/>
            <person name="Neupert S."/>
            <person name="Schachtner J."/>
            <person name="Verleyen P."/>
            <person name="Raible F."/>
            <person name="Bork P."/>
            <person name="Friedrich M."/>
            <person name="Walden K.K."/>
            <person name="Robertson H.M."/>
            <person name="Angeli S."/>
            <person name="Foret S."/>
            <person name="Bucher G."/>
            <person name="Schuetz S."/>
            <person name="Maleszka R."/>
            <person name="Wimmer E.A."/>
            <person name="Beeman R.W."/>
            <person name="Lorenzen M."/>
            <person name="Tomoyasu Y."/>
            <person name="Miller S.C."/>
            <person name="Grossmann D."/>
            <person name="Bucher G."/>
        </authorList>
    </citation>
    <scope>NUCLEOTIDE SEQUENCE [LARGE SCALE GENOMIC DNA]</scope>
    <source>
        <strain evidence="14 15">Georgia GA2</strain>
    </source>
</reference>
<evidence type="ECO:0000256" key="9">
    <source>
        <dbReference type="ARBA" id="ARBA00035284"/>
    </source>
</evidence>
<comment type="subcellular location">
    <subcellularLocation>
        <location evidence="2">Cytoplasm</location>
        <location evidence="2">Perinuclear region</location>
    </subcellularLocation>
    <subcellularLocation>
        <location evidence="1">Lysosome membrane</location>
        <topology evidence="1">Multi-pass membrane protein</topology>
    </subcellularLocation>
</comment>
<dbReference type="KEGG" id="tca:100142105"/>
<evidence type="ECO:0000256" key="1">
    <source>
        <dbReference type="ARBA" id="ARBA00004155"/>
    </source>
</evidence>
<evidence type="ECO:0000256" key="6">
    <source>
        <dbReference type="ARBA" id="ARBA00022989"/>
    </source>
</evidence>
<evidence type="ECO:0000256" key="3">
    <source>
        <dbReference type="ARBA" id="ARBA00008090"/>
    </source>
</evidence>
<keyword evidence="5 13" id="KW-0812">Transmembrane</keyword>
<evidence type="ECO:0000256" key="11">
    <source>
        <dbReference type="ARBA" id="ARBA00046593"/>
    </source>
</evidence>
<reference evidence="14 15" key="2">
    <citation type="journal article" date="2010" name="Nucleic Acids Res.">
        <title>BeetleBase in 2010: revisions to provide comprehensive genomic information for Tribolium castaneum.</title>
        <authorList>
            <person name="Kim H.S."/>
            <person name="Murphy T."/>
            <person name="Xia J."/>
            <person name="Caragea D."/>
            <person name="Park Y."/>
            <person name="Beeman R.W."/>
            <person name="Lorenzen M.D."/>
            <person name="Butcher S."/>
            <person name="Manak J.R."/>
            <person name="Brown S.J."/>
        </authorList>
    </citation>
    <scope>GENOME REANNOTATION</scope>
    <source>
        <strain evidence="14 15">Georgia GA2</strain>
    </source>
</reference>
<evidence type="ECO:0000313" key="15">
    <source>
        <dbReference type="Proteomes" id="UP000007266"/>
    </source>
</evidence>
<keyword evidence="8" id="KW-0458">Lysosome</keyword>
<feature type="transmembrane region" description="Helical" evidence="13">
    <location>
        <begin position="57"/>
        <end position="80"/>
    </location>
</feature>
<dbReference type="GO" id="GO:0048471">
    <property type="term" value="C:perinuclear region of cytoplasm"/>
    <property type="evidence" value="ECO:0007669"/>
    <property type="project" value="UniProtKB-SubCell"/>
</dbReference>
<dbReference type="AlphaFoldDB" id="D2A677"/>
<evidence type="ECO:0000256" key="7">
    <source>
        <dbReference type="ARBA" id="ARBA00023136"/>
    </source>
</evidence>
<dbReference type="InParanoid" id="D2A677"/>
<evidence type="ECO:0000256" key="4">
    <source>
        <dbReference type="ARBA" id="ARBA00022490"/>
    </source>
</evidence>
<evidence type="ECO:0000256" key="8">
    <source>
        <dbReference type="ARBA" id="ARBA00023228"/>
    </source>
</evidence>
<dbReference type="PANTHER" id="PTHR13551:SF1">
    <property type="entry name" value="MEMBRANE PROTEIN BRI3"/>
    <property type="match status" value="1"/>
</dbReference>
<feature type="region of interest" description="Disordered" evidence="12">
    <location>
        <begin position="1"/>
        <end position="26"/>
    </location>
</feature>
<dbReference type="Proteomes" id="UP000007266">
    <property type="component" value="Linkage group 6"/>
</dbReference>
<comment type="similarity">
    <text evidence="3">Belongs to the BRI3 family.</text>
</comment>
<keyword evidence="7 13" id="KW-0472">Membrane</keyword>
<evidence type="ECO:0000256" key="2">
    <source>
        <dbReference type="ARBA" id="ARBA00004556"/>
    </source>
</evidence>
<dbReference type="EMBL" id="KQ971346">
    <property type="protein sequence ID" value="EFA04965.1"/>
    <property type="molecule type" value="Genomic_DNA"/>
</dbReference>
<feature type="compositionally biased region" description="Pro residues" evidence="12">
    <location>
        <begin position="1"/>
        <end position="10"/>
    </location>
</feature>
<gene>
    <name evidence="14" type="primary">AUGUSTUS-3.0.2_15039</name>
    <name evidence="14" type="ORF">TcasGA2_TC015039</name>
</gene>
<evidence type="ECO:0000256" key="13">
    <source>
        <dbReference type="SAM" id="Phobius"/>
    </source>
</evidence>
<dbReference type="OrthoDB" id="6766068at2759"/>
<proteinExistence type="inferred from homology"/>
<evidence type="ECO:0000256" key="5">
    <source>
        <dbReference type="ARBA" id="ARBA00022692"/>
    </source>
</evidence>
<dbReference type="PANTHER" id="PTHR13551">
    <property type="entry name" value="BRAIN PROTEIN I3"/>
    <property type="match status" value="1"/>
</dbReference>
<accession>D2A677</accession>
<sequence length="93" mass="10134">MDKNQAPPPYHESHHVQPPYNPQPVAAAPQTHVTVVTAQPSHGGTCPICHAGQFEGSFTLCGWLCCLFCFPCGIICCFCMRKKKCNHCGFSPS</sequence>
<keyword evidence="15" id="KW-1185">Reference proteome</keyword>
<dbReference type="HOGENOM" id="CLU_138141_1_0_1"/>
<organism evidence="14 15">
    <name type="scientific">Tribolium castaneum</name>
    <name type="common">Red flour beetle</name>
    <dbReference type="NCBI Taxonomy" id="7070"/>
    <lineage>
        <taxon>Eukaryota</taxon>
        <taxon>Metazoa</taxon>
        <taxon>Ecdysozoa</taxon>
        <taxon>Arthropoda</taxon>
        <taxon>Hexapoda</taxon>
        <taxon>Insecta</taxon>
        <taxon>Pterygota</taxon>
        <taxon>Neoptera</taxon>
        <taxon>Endopterygota</taxon>
        <taxon>Coleoptera</taxon>
        <taxon>Polyphaga</taxon>
        <taxon>Cucujiformia</taxon>
        <taxon>Tenebrionidae</taxon>
        <taxon>Tenebrionidae incertae sedis</taxon>
        <taxon>Tribolium</taxon>
    </lineage>
</organism>
<keyword evidence="4" id="KW-0963">Cytoplasm</keyword>
<dbReference type="PhylomeDB" id="D2A677"/>
<evidence type="ECO:0000256" key="12">
    <source>
        <dbReference type="SAM" id="MobiDB-lite"/>
    </source>
</evidence>
<dbReference type="Pfam" id="PF10164">
    <property type="entry name" value="BRI3"/>
    <property type="match status" value="1"/>
</dbReference>
<comment type="subunit">
    <text evidence="11">Interacts with BRI3BP. Interacts with MGAT1 and IFITM3.</text>
</comment>